<accession>A0AAI8ZPV6</accession>
<dbReference type="EMBL" id="CGCB01000007">
    <property type="protein sequence ID" value="CFQ95883.1"/>
    <property type="molecule type" value="Genomic_DNA"/>
</dbReference>
<evidence type="ECO:0000313" key="2">
    <source>
        <dbReference type="Proteomes" id="UP000046784"/>
    </source>
</evidence>
<sequence>MSQISKHHRELNAEGVGKCSVPMWSGGGPAGFCDEPAYGNPLPREYVTNSFVQRRYLTPGYDGYVPAMACPCHGGPKKP</sequence>
<dbReference type="AlphaFoldDB" id="A0AAI8ZPV6"/>
<evidence type="ECO:0000313" key="1">
    <source>
        <dbReference type="EMBL" id="CFQ95883.1"/>
    </source>
</evidence>
<dbReference type="RefSeq" id="WP_147659414.1">
    <property type="nucleotide sequence ID" value="NZ_CABMMF010000007.1"/>
</dbReference>
<protein>
    <submittedName>
        <fullName evidence="1">Uncharacterized protein</fullName>
    </submittedName>
</protein>
<organism evidence="1 2">
    <name type="scientific">Yersinia frederiksenii</name>
    <dbReference type="NCBI Taxonomy" id="29484"/>
    <lineage>
        <taxon>Bacteria</taxon>
        <taxon>Pseudomonadati</taxon>
        <taxon>Pseudomonadota</taxon>
        <taxon>Gammaproteobacteria</taxon>
        <taxon>Enterobacterales</taxon>
        <taxon>Yersiniaceae</taxon>
        <taxon>Yersinia</taxon>
    </lineage>
</organism>
<comment type="caution">
    <text evidence="1">The sequence shown here is derived from an EMBL/GenBank/DDBJ whole genome shotgun (WGS) entry which is preliminary data.</text>
</comment>
<name>A0AAI8ZPV6_YERFR</name>
<gene>
    <name evidence="1" type="ORF">ERS008524_01445</name>
</gene>
<reference evidence="1 2" key="1">
    <citation type="submission" date="2015-03" db="EMBL/GenBank/DDBJ databases">
        <authorList>
            <consortium name="Pathogen Informatics"/>
            <person name="Murphy D."/>
        </authorList>
    </citation>
    <scope>NUCLEOTIDE SEQUENCE [LARGE SCALE GENOMIC DNA]</scope>
    <source>
        <strain evidence="1 2">3400/83</strain>
    </source>
</reference>
<dbReference type="Proteomes" id="UP000046784">
    <property type="component" value="Unassembled WGS sequence"/>
</dbReference>
<proteinExistence type="predicted"/>